<accession>A0A523YNA2</accession>
<keyword evidence="1" id="KW-0812">Transmembrane</keyword>
<keyword evidence="1" id="KW-0472">Membrane</keyword>
<comment type="caution">
    <text evidence="3">The sequence shown here is derived from an EMBL/GenBank/DDBJ whole genome shotgun (WGS) entry which is preliminary data.</text>
</comment>
<dbReference type="EMBL" id="SOIJ01000157">
    <property type="protein sequence ID" value="TET92968.1"/>
    <property type="molecule type" value="Genomic_DNA"/>
</dbReference>
<sequence length="154" mass="18250">MSCKKWKKKLSSYLDNEVSSRERSRIEKHLKSCRVCFNQFKQLERVHRLVQSIQPEKPRPGFYERLSERLSQKKTTLREKLVAWRYGWQLSFPGVGKIAIAVSAVLLVSVSFYIWRSATSYEVNIKVFEEEYFRSQQMNSFVGELALPVFFEIE</sequence>
<feature type="transmembrane region" description="Helical" evidence="1">
    <location>
        <begin position="95"/>
        <end position="115"/>
    </location>
</feature>
<dbReference type="Pfam" id="PF13490">
    <property type="entry name" value="zf-HC2"/>
    <property type="match status" value="1"/>
</dbReference>
<evidence type="ECO:0000256" key="1">
    <source>
        <dbReference type="SAM" id="Phobius"/>
    </source>
</evidence>
<proteinExistence type="predicted"/>
<dbReference type="Gene3D" id="1.10.10.1320">
    <property type="entry name" value="Anti-sigma factor, zinc-finger domain"/>
    <property type="match status" value="1"/>
</dbReference>
<gene>
    <name evidence="3" type="ORF">E3J33_02775</name>
</gene>
<dbReference type="Proteomes" id="UP000316925">
    <property type="component" value="Unassembled WGS sequence"/>
</dbReference>
<organism evidence="3 4">
    <name type="scientific">Aerophobetes bacterium</name>
    <dbReference type="NCBI Taxonomy" id="2030807"/>
    <lineage>
        <taxon>Bacteria</taxon>
        <taxon>Candidatus Aerophobota</taxon>
    </lineage>
</organism>
<protein>
    <recommendedName>
        <fullName evidence="2">Putative zinc-finger domain-containing protein</fullName>
    </recommendedName>
</protein>
<name>A0A523YNA2_UNCAE</name>
<reference evidence="3 4" key="1">
    <citation type="submission" date="2019-03" db="EMBL/GenBank/DDBJ databases">
        <title>Metabolic potential of uncultured bacteria and archaea associated with petroleum seepage in deep-sea sediments.</title>
        <authorList>
            <person name="Dong X."/>
            <person name="Hubert C."/>
        </authorList>
    </citation>
    <scope>NUCLEOTIDE SEQUENCE [LARGE SCALE GENOMIC DNA]</scope>
    <source>
        <strain evidence="3">E29_bin28</strain>
    </source>
</reference>
<dbReference type="AlphaFoldDB" id="A0A523YNA2"/>
<evidence type="ECO:0000313" key="4">
    <source>
        <dbReference type="Proteomes" id="UP000316925"/>
    </source>
</evidence>
<feature type="domain" description="Putative zinc-finger" evidence="2">
    <location>
        <begin position="3"/>
        <end position="36"/>
    </location>
</feature>
<dbReference type="InterPro" id="IPR027383">
    <property type="entry name" value="Znf_put"/>
</dbReference>
<dbReference type="InterPro" id="IPR041916">
    <property type="entry name" value="Anti_sigma_zinc_sf"/>
</dbReference>
<evidence type="ECO:0000259" key="2">
    <source>
        <dbReference type="Pfam" id="PF13490"/>
    </source>
</evidence>
<evidence type="ECO:0000313" key="3">
    <source>
        <dbReference type="EMBL" id="TET92968.1"/>
    </source>
</evidence>
<keyword evidence="1" id="KW-1133">Transmembrane helix</keyword>